<evidence type="ECO:0000259" key="3">
    <source>
        <dbReference type="PROSITE" id="PS50181"/>
    </source>
</evidence>
<organism evidence="4 5">
    <name type="scientific">Caenorhabditis nigoni</name>
    <dbReference type="NCBI Taxonomy" id="1611254"/>
    <lineage>
        <taxon>Eukaryota</taxon>
        <taxon>Metazoa</taxon>
        <taxon>Ecdysozoa</taxon>
        <taxon>Nematoda</taxon>
        <taxon>Chromadorea</taxon>
        <taxon>Rhabditida</taxon>
        <taxon>Rhabditina</taxon>
        <taxon>Rhabditomorpha</taxon>
        <taxon>Rhabditoidea</taxon>
        <taxon>Rhabditidae</taxon>
        <taxon>Peloderinae</taxon>
        <taxon>Caenorhabditis</taxon>
    </lineage>
</organism>
<sequence length="830" mass="95560">MYVLDFSTPTWLILFYNTISVFSIVLNTLGIYLLLFQCQKLGSFRYWFLAYQTSCLLTDLHITILLQPVPLFPLISGYLVGVSFTWFGVMPIYSIVTAGDFIIIQFLMLMMLFFKKHRAIARIAEGFITPRSIDFSLLSIFILMAIVVDYELLSNQLSESNRWDFIQQSVPEYMNDFKSLPNFVIFAAETVQMKYLVTGVSLTAPMTTILVAVLAIDIFRMMNLLKLKVSSATNRKHSEAVKCLTVQVATSVLSLAPAVLMAVFLAMKSTYSQTMSKVSIVWFSTHSSLNMVCLLLFFPPFKSFLKKKYQTPPTLDSLPNELIDKISQKLGPIDKLCLRNASKRIQEVVDRKIIQFTYLRLVIKEHFVEISLNYDNPVLYFRYQHNRCLVFNQPRPRKVLIGNWLLIALNVWKAIISIKSLRVRLVVYDISKEKVDISRIMRRIQPGSVFADHIYIHAENYRQVPVLLAQFKTELIETMKLSVYNKTGDKPFNGIFQMEKFKNVEEVNMLEFGLIRAADLKWLIGFPMFFVNLVSIPVNDLIWLKNEKYLISENPGETPIPFDILKLRTQVAFGKFAEEAKRFDLTEDDILETLEVFKTNELKTPSEHDVLTHAIGRKMCAGITFPPFRVKYHPKPNIPQPPEVEAEIRILKAIRLRSRSKVLKHEASQTEKEYLNEGLSKETQTVESSDDNTDYQNSIDKKEMKVDSDVKIGGKSQETACRTEKENLKEKESKQTQTDDNGTALRNSIITKELVVDSDEPTRAMRKMSIQTEKVGRQEGRDKEKTGRKSNTEAKHKVKDIASNSQNIKDIRSQEKKSRKSTQAKVPWRY</sequence>
<evidence type="ECO:0000256" key="1">
    <source>
        <dbReference type="SAM" id="MobiDB-lite"/>
    </source>
</evidence>
<dbReference type="Pfam" id="PF01827">
    <property type="entry name" value="FTH"/>
    <property type="match status" value="1"/>
</dbReference>
<evidence type="ECO:0000313" key="5">
    <source>
        <dbReference type="Proteomes" id="UP000230233"/>
    </source>
</evidence>
<dbReference type="InterPro" id="IPR019429">
    <property type="entry name" value="7TM_GPCR_serpentine_rcpt_Sri"/>
</dbReference>
<dbReference type="Proteomes" id="UP000230233">
    <property type="component" value="Chromosome V"/>
</dbReference>
<feature type="transmembrane region" description="Helical" evidence="2">
    <location>
        <begin position="240"/>
        <end position="267"/>
    </location>
</feature>
<dbReference type="EMBL" id="PDUG01000005">
    <property type="protein sequence ID" value="PIC29272.1"/>
    <property type="molecule type" value="Genomic_DNA"/>
</dbReference>
<name>A0A2G5TPV4_9PELO</name>
<dbReference type="InterPro" id="IPR002900">
    <property type="entry name" value="DUF38/FTH_CAE_spp"/>
</dbReference>
<feature type="domain" description="F-box" evidence="3">
    <location>
        <begin position="312"/>
        <end position="361"/>
    </location>
</feature>
<keyword evidence="5" id="KW-1185">Reference proteome</keyword>
<keyword evidence="2" id="KW-0472">Membrane</keyword>
<feature type="compositionally biased region" description="Basic and acidic residues" evidence="1">
    <location>
        <begin position="774"/>
        <end position="795"/>
    </location>
</feature>
<dbReference type="AlphaFoldDB" id="A0A2G5TPV4"/>
<evidence type="ECO:0000256" key="2">
    <source>
        <dbReference type="SAM" id="Phobius"/>
    </source>
</evidence>
<reference evidence="5" key="1">
    <citation type="submission" date="2017-10" db="EMBL/GenBank/DDBJ databases">
        <title>Rapid genome shrinkage in a self-fertile nematode reveals novel sperm competition proteins.</title>
        <authorList>
            <person name="Yin D."/>
            <person name="Schwarz E.M."/>
            <person name="Thomas C.G."/>
            <person name="Felde R.L."/>
            <person name="Korf I.F."/>
            <person name="Cutter A.D."/>
            <person name="Schartner C.M."/>
            <person name="Ralston E.J."/>
            <person name="Meyer B.J."/>
            <person name="Haag E.S."/>
        </authorList>
    </citation>
    <scope>NUCLEOTIDE SEQUENCE [LARGE SCALE GENOMIC DNA]</scope>
    <source>
        <strain evidence="5">JU1422</strain>
    </source>
</reference>
<feature type="transmembrane region" description="Helical" evidence="2">
    <location>
        <begin position="86"/>
        <end position="114"/>
    </location>
</feature>
<comment type="caution">
    <text evidence="4">The sequence shown here is derived from an EMBL/GenBank/DDBJ whole genome shotgun (WGS) entry which is preliminary data.</text>
</comment>
<dbReference type="PANTHER" id="PTHR45830:SF21">
    <property type="entry name" value="SERPENTINE RECEPTOR, CLASS H-RELATED"/>
    <property type="match status" value="1"/>
</dbReference>
<feature type="region of interest" description="Disordered" evidence="1">
    <location>
        <begin position="677"/>
        <end position="830"/>
    </location>
</feature>
<dbReference type="PANTHER" id="PTHR45830">
    <property type="entry name" value="SERPENTINE RECEPTOR, CLASS I"/>
    <property type="match status" value="1"/>
</dbReference>
<feature type="transmembrane region" description="Helical" evidence="2">
    <location>
        <begin position="279"/>
        <end position="298"/>
    </location>
</feature>
<protein>
    <recommendedName>
        <fullName evidence="3">F-box domain-containing protein</fullName>
    </recommendedName>
</protein>
<dbReference type="PROSITE" id="PS50181">
    <property type="entry name" value="FBOX"/>
    <property type="match status" value="1"/>
</dbReference>
<feature type="compositionally biased region" description="Basic and acidic residues" evidence="1">
    <location>
        <begin position="721"/>
        <end position="734"/>
    </location>
</feature>
<feature type="compositionally biased region" description="Polar residues" evidence="1">
    <location>
        <begin position="735"/>
        <end position="750"/>
    </location>
</feature>
<evidence type="ECO:0000313" key="4">
    <source>
        <dbReference type="EMBL" id="PIC29272.1"/>
    </source>
</evidence>
<dbReference type="SMART" id="SM00256">
    <property type="entry name" value="FBOX"/>
    <property type="match status" value="1"/>
</dbReference>
<feature type="transmembrane region" description="Helical" evidence="2">
    <location>
        <begin position="195"/>
        <end position="219"/>
    </location>
</feature>
<dbReference type="InterPro" id="IPR001810">
    <property type="entry name" value="F-box_dom"/>
</dbReference>
<keyword evidence="2" id="KW-1133">Transmembrane helix</keyword>
<dbReference type="Pfam" id="PF10327">
    <property type="entry name" value="7TM_GPCR_Sri"/>
    <property type="match status" value="1"/>
</dbReference>
<feature type="compositionally biased region" description="Basic and acidic residues" evidence="1">
    <location>
        <begin position="699"/>
        <end position="712"/>
    </location>
</feature>
<accession>A0A2G5TPV4</accession>
<proteinExistence type="predicted"/>
<gene>
    <name evidence="4" type="primary">Cnig_chr_V.g20914</name>
    <name evidence="4" type="ORF">B9Z55_020914</name>
</gene>
<keyword evidence="2" id="KW-0812">Transmembrane</keyword>
<feature type="transmembrane region" description="Helical" evidence="2">
    <location>
        <begin position="12"/>
        <end position="34"/>
    </location>
</feature>
<dbReference type="CDD" id="cd22150">
    <property type="entry name" value="F-box_CeFBXA-like"/>
    <property type="match status" value="1"/>
</dbReference>